<reference evidence="1" key="1">
    <citation type="submission" date="2020-06" db="EMBL/GenBank/DDBJ databases">
        <authorList>
            <person name="Li T."/>
            <person name="Hu X."/>
            <person name="Zhang T."/>
            <person name="Song X."/>
            <person name="Zhang H."/>
            <person name="Dai N."/>
            <person name="Sheng W."/>
            <person name="Hou X."/>
            <person name="Wei L."/>
        </authorList>
    </citation>
    <scope>NUCLEOTIDE SEQUENCE</scope>
    <source>
        <strain evidence="1">K16</strain>
        <tissue evidence="1">Leaf</tissue>
    </source>
</reference>
<gene>
    <name evidence="1" type="ORF">Sango_3021200</name>
</gene>
<accession>A0AAE1T1Y6</accession>
<evidence type="ECO:0000313" key="1">
    <source>
        <dbReference type="EMBL" id="KAK4380879.1"/>
    </source>
</evidence>
<dbReference type="Proteomes" id="UP001289374">
    <property type="component" value="Unassembled WGS sequence"/>
</dbReference>
<protein>
    <submittedName>
        <fullName evidence="1">Uncharacterized protein</fullName>
    </submittedName>
</protein>
<evidence type="ECO:0000313" key="2">
    <source>
        <dbReference type="Proteomes" id="UP001289374"/>
    </source>
</evidence>
<keyword evidence="2" id="KW-1185">Reference proteome</keyword>
<name>A0AAE1T1Y6_9LAMI</name>
<dbReference type="AlphaFoldDB" id="A0AAE1T1Y6"/>
<sequence>MSATLVLSCIIEFGTLNRLSVISWKKVRMTSSHHAPYVLGHMCYNSRDKGLPSHEGELTPKTHPQFGLQDATCLYEARIASNHAVSHMAMNSFPGLVHTAEVVTLTEEADTVGRASDWSKVVTG</sequence>
<organism evidence="1 2">
    <name type="scientific">Sesamum angolense</name>
    <dbReference type="NCBI Taxonomy" id="2727404"/>
    <lineage>
        <taxon>Eukaryota</taxon>
        <taxon>Viridiplantae</taxon>
        <taxon>Streptophyta</taxon>
        <taxon>Embryophyta</taxon>
        <taxon>Tracheophyta</taxon>
        <taxon>Spermatophyta</taxon>
        <taxon>Magnoliopsida</taxon>
        <taxon>eudicotyledons</taxon>
        <taxon>Gunneridae</taxon>
        <taxon>Pentapetalae</taxon>
        <taxon>asterids</taxon>
        <taxon>lamiids</taxon>
        <taxon>Lamiales</taxon>
        <taxon>Pedaliaceae</taxon>
        <taxon>Sesamum</taxon>
    </lineage>
</organism>
<dbReference type="EMBL" id="JACGWL010001004">
    <property type="protein sequence ID" value="KAK4380879.1"/>
    <property type="molecule type" value="Genomic_DNA"/>
</dbReference>
<reference evidence="1" key="2">
    <citation type="journal article" date="2024" name="Plant">
        <title>Genomic evolution and insights into agronomic trait innovations of Sesamum species.</title>
        <authorList>
            <person name="Miao H."/>
            <person name="Wang L."/>
            <person name="Qu L."/>
            <person name="Liu H."/>
            <person name="Sun Y."/>
            <person name="Le M."/>
            <person name="Wang Q."/>
            <person name="Wei S."/>
            <person name="Zheng Y."/>
            <person name="Lin W."/>
            <person name="Duan Y."/>
            <person name="Cao H."/>
            <person name="Xiong S."/>
            <person name="Wang X."/>
            <person name="Wei L."/>
            <person name="Li C."/>
            <person name="Ma Q."/>
            <person name="Ju M."/>
            <person name="Zhao R."/>
            <person name="Li G."/>
            <person name="Mu C."/>
            <person name="Tian Q."/>
            <person name="Mei H."/>
            <person name="Zhang T."/>
            <person name="Gao T."/>
            <person name="Zhang H."/>
        </authorList>
    </citation>
    <scope>NUCLEOTIDE SEQUENCE</scope>
    <source>
        <strain evidence="1">K16</strain>
    </source>
</reference>
<proteinExistence type="predicted"/>
<comment type="caution">
    <text evidence="1">The sequence shown here is derived from an EMBL/GenBank/DDBJ whole genome shotgun (WGS) entry which is preliminary data.</text>
</comment>